<sequence>MIASMPGMRDPGGMTGKKRWIVGALPRRTFCGPIGRRAGSRPGESLGEASRPAVRPLALDDAPYKEDRRGRLP</sequence>
<proteinExistence type="predicted"/>
<feature type="compositionally biased region" description="Basic and acidic residues" evidence="1">
    <location>
        <begin position="62"/>
        <end position="73"/>
    </location>
</feature>
<dbReference type="KEGG" id="fal:FRAAL6480"/>
<reference evidence="2 3" key="1">
    <citation type="journal article" date="2007" name="Genome Res.">
        <title>Genome characteristics of facultatively symbiotic Frankia sp. strains reflect host range and host plant biogeography.</title>
        <authorList>
            <person name="Normand P."/>
            <person name="Lapierre P."/>
            <person name="Tisa L.S."/>
            <person name="Gogarten J.P."/>
            <person name="Alloisio N."/>
            <person name="Bagnarol E."/>
            <person name="Bassi C.A."/>
            <person name="Berry A.M."/>
            <person name="Bickhart D.M."/>
            <person name="Choisne N."/>
            <person name="Couloux A."/>
            <person name="Cournoyer B."/>
            <person name="Cruveiller S."/>
            <person name="Daubin V."/>
            <person name="Demange N."/>
            <person name="Francino M.P."/>
            <person name="Goltsman E."/>
            <person name="Huang Y."/>
            <person name="Kopp O.R."/>
            <person name="Labarre L."/>
            <person name="Lapidus A."/>
            <person name="Lavire C."/>
            <person name="Marechal J."/>
            <person name="Martinez M."/>
            <person name="Mastronunzio J.E."/>
            <person name="Mullin B.C."/>
            <person name="Niemann J."/>
            <person name="Pujic P."/>
            <person name="Rawnsley T."/>
            <person name="Rouy Z."/>
            <person name="Schenowitz C."/>
            <person name="Sellstedt A."/>
            <person name="Tavares F."/>
            <person name="Tomkins J.P."/>
            <person name="Vallenet D."/>
            <person name="Valverde C."/>
            <person name="Wall L.G."/>
            <person name="Wang Y."/>
            <person name="Medigue C."/>
            <person name="Benson D.R."/>
        </authorList>
    </citation>
    <scope>NUCLEOTIDE SEQUENCE [LARGE SCALE GENOMIC DNA]</scope>
    <source>
        <strain evidence="3">DSM 45986 / CECT 9034 / ACN14a</strain>
    </source>
</reference>
<dbReference type="EMBL" id="CT573213">
    <property type="protein sequence ID" value="CAJ65103.1"/>
    <property type="molecule type" value="Genomic_DNA"/>
</dbReference>
<organism evidence="2 3">
    <name type="scientific">Frankia alni (strain DSM 45986 / CECT 9034 / ACN14a)</name>
    <dbReference type="NCBI Taxonomy" id="326424"/>
    <lineage>
        <taxon>Bacteria</taxon>
        <taxon>Bacillati</taxon>
        <taxon>Actinomycetota</taxon>
        <taxon>Actinomycetes</taxon>
        <taxon>Frankiales</taxon>
        <taxon>Frankiaceae</taxon>
        <taxon>Frankia</taxon>
    </lineage>
</organism>
<evidence type="ECO:0000313" key="2">
    <source>
        <dbReference type="EMBL" id="CAJ65103.1"/>
    </source>
</evidence>
<keyword evidence="3" id="KW-1185">Reference proteome</keyword>
<dbReference type="STRING" id="326424.FRAAL6480"/>
<accession>Q0RBT1</accession>
<dbReference type="Proteomes" id="UP000000657">
    <property type="component" value="Chromosome"/>
</dbReference>
<name>Q0RBT1_FRAAA</name>
<dbReference type="AlphaFoldDB" id="Q0RBT1"/>
<feature type="region of interest" description="Disordered" evidence="1">
    <location>
        <begin position="1"/>
        <end position="73"/>
    </location>
</feature>
<evidence type="ECO:0000313" key="3">
    <source>
        <dbReference type="Proteomes" id="UP000000657"/>
    </source>
</evidence>
<gene>
    <name evidence="2" type="ordered locus">FRAAL6480</name>
</gene>
<dbReference type="HOGENOM" id="CLU_2699307_0_0_11"/>
<protein>
    <submittedName>
        <fullName evidence="2">Uncharacterized protein</fullName>
    </submittedName>
</protein>
<evidence type="ECO:0000256" key="1">
    <source>
        <dbReference type="SAM" id="MobiDB-lite"/>
    </source>
</evidence>